<dbReference type="GO" id="GO:0005179">
    <property type="term" value="F:hormone activity"/>
    <property type="evidence" value="ECO:0007669"/>
    <property type="project" value="UniProtKB-KW"/>
</dbReference>
<keyword evidence="6" id="KW-0372">Hormone</keyword>
<evidence type="ECO:0000256" key="4">
    <source>
        <dbReference type="ARBA" id="ARBA00011870"/>
    </source>
</evidence>
<evidence type="ECO:0000256" key="5">
    <source>
        <dbReference type="ARBA" id="ARBA00022525"/>
    </source>
</evidence>
<dbReference type="Pfam" id="PF00007">
    <property type="entry name" value="Cys_knot"/>
    <property type="match status" value="1"/>
</dbReference>
<keyword evidence="5" id="KW-0964">Secreted</keyword>
<evidence type="ECO:0000256" key="7">
    <source>
        <dbReference type="ARBA" id="ARBA00023157"/>
    </source>
</evidence>
<dbReference type="InterPro" id="IPR029034">
    <property type="entry name" value="Cystine-knot_cytokine"/>
</dbReference>
<evidence type="ECO:0000256" key="6">
    <source>
        <dbReference type="ARBA" id="ARBA00022702"/>
    </source>
</evidence>
<dbReference type="GO" id="GO:0005615">
    <property type="term" value="C:extracellular space"/>
    <property type="evidence" value="ECO:0007669"/>
    <property type="project" value="TreeGrafter"/>
</dbReference>
<dbReference type="AlphaFoldDB" id="A0A346B3P5"/>
<reference evidence="10" key="1">
    <citation type="journal article" date="2018" name="Front. Endocrinol.">
        <title>Involvement of Membrane Progestin Receptor Beta (mPR?/Paqr8) in Sex Pheromone Progestin-Induced Expression of Luteinizing Hormone in the Pituitary of Male Chinese Black Sleeper (Bostrychus Sinensis).</title>
        <authorList>
            <person name="Zhang Y.T."/>
            <person name="Hong W.S."/>
            <person name="Liu D.T."/>
            <person name="Qiu H.T."/>
            <person name="Zhu Y."/>
            <person name="Chen S.X."/>
        </authorList>
    </citation>
    <scope>NUCLEOTIDE SEQUENCE</scope>
    <source>
        <tissue evidence="10">Pituitary</tissue>
    </source>
</reference>
<dbReference type="PANTHER" id="PTHR11515:SF11">
    <property type="entry name" value="LUTROPIN SUBUNIT BETA"/>
    <property type="match status" value="1"/>
</dbReference>
<evidence type="ECO:0000256" key="8">
    <source>
        <dbReference type="SAM" id="SignalP"/>
    </source>
</evidence>
<dbReference type="Gene3D" id="2.10.90.10">
    <property type="entry name" value="Cystine-knot cytokines"/>
    <property type="match status" value="1"/>
</dbReference>
<evidence type="ECO:0000313" key="10">
    <source>
        <dbReference type="EMBL" id="AXL27969.1"/>
    </source>
</evidence>
<dbReference type="EMBL" id="MG866075">
    <property type="protein sequence ID" value="AXL27969.1"/>
    <property type="molecule type" value="mRNA"/>
</dbReference>
<proteinExistence type="evidence at transcript level"/>
<feature type="chain" id="PRO_5016658642" evidence="8">
    <location>
        <begin position="16"/>
        <end position="121"/>
    </location>
</feature>
<gene>
    <name evidence="10" type="primary">fshb</name>
</gene>
<comment type="subcellular location">
    <subcellularLocation>
        <location evidence="2">Secreted</location>
    </subcellularLocation>
</comment>
<feature type="signal peptide" evidence="8">
    <location>
        <begin position="1"/>
        <end position="15"/>
    </location>
</feature>
<dbReference type="PANTHER" id="PTHR11515">
    <property type="entry name" value="GLYCOPROTEIN HORMONE BETA CHAIN"/>
    <property type="match status" value="1"/>
</dbReference>
<dbReference type="SMART" id="SM00068">
    <property type="entry name" value="GHB"/>
    <property type="match status" value="1"/>
</dbReference>
<dbReference type="GO" id="GO:0030728">
    <property type="term" value="P:ovulation"/>
    <property type="evidence" value="ECO:0007669"/>
    <property type="project" value="TreeGrafter"/>
</dbReference>
<comment type="similarity">
    <text evidence="3">Belongs to the glycoprotein hormones subunit beta family.</text>
</comment>
<dbReference type="GO" id="GO:0007186">
    <property type="term" value="P:G protein-coupled receptor signaling pathway"/>
    <property type="evidence" value="ECO:0007669"/>
    <property type="project" value="TreeGrafter"/>
</dbReference>
<reference evidence="10" key="2">
    <citation type="submission" date="2018-01" db="EMBL/GenBank/DDBJ databases">
        <authorList>
            <person name="Gaut B.S."/>
            <person name="Morton B.R."/>
            <person name="Clegg M.T."/>
            <person name="Duvall M.R."/>
        </authorList>
    </citation>
    <scope>NUCLEOTIDE SEQUENCE</scope>
    <source>
        <tissue evidence="10">Pituitary</tissue>
    </source>
</reference>
<comment type="subunit">
    <text evidence="4">Heterodimer of an alpha and a beta chain.</text>
</comment>
<evidence type="ECO:0000256" key="1">
    <source>
        <dbReference type="ARBA" id="ARBA00003920"/>
    </source>
</evidence>
<protein>
    <submittedName>
        <fullName evidence="10">Follicle-stimulating hormone beta subunit</fullName>
    </submittedName>
</protein>
<dbReference type="GO" id="GO:0005737">
    <property type="term" value="C:cytoplasm"/>
    <property type="evidence" value="ECO:0007669"/>
    <property type="project" value="TreeGrafter"/>
</dbReference>
<keyword evidence="8" id="KW-0732">Signal</keyword>
<name>A0A346B3P5_9TELE</name>
<dbReference type="SUPFAM" id="SSF57501">
    <property type="entry name" value="Cystine-knot cytokines"/>
    <property type="match status" value="1"/>
</dbReference>
<keyword evidence="7" id="KW-1015">Disulfide bond</keyword>
<accession>A0A346B3P5</accession>
<comment type="function">
    <text evidence="1">Involved in gametogenesis and steroidogenesis.</text>
</comment>
<dbReference type="InterPro" id="IPR006208">
    <property type="entry name" value="Glyco_hormone_CN"/>
</dbReference>
<evidence type="ECO:0000256" key="3">
    <source>
        <dbReference type="ARBA" id="ARBA00006552"/>
    </source>
</evidence>
<sequence length="121" mass="13417">MQLVVVATVLALVGAEHRCGPTQCRPMNMSMEVESCGIRDEVHTTVCVGHCYHEDPVYHSYVGWPEQKVCGGDWHYEVKFIQDCPIAVTYPVARSCACDACNTGYTDCGRFGHDLPSCLLF</sequence>
<dbReference type="InterPro" id="IPR001545">
    <property type="entry name" value="Gonadotropin_bsu"/>
</dbReference>
<dbReference type="CDD" id="cd00069">
    <property type="entry name" value="GHB_like"/>
    <property type="match status" value="1"/>
</dbReference>
<feature type="domain" description="Glycoprotein hormone subunit beta" evidence="9">
    <location>
        <begin position="23"/>
        <end position="114"/>
    </location>
</feature>
<evidence type="ECO:0000259" key="9">
    <source>
        <dbReference type="Pfam" id="PF00007"/>
    </source>
</evidence>
<evidence type="ECO:0000256" key="2">
    <source>
        <dbReference type="ARBA" id="ARBA00004613"/>
    </source>
</evidence>
<organism evidence="10">
    <name type="scientific">Bostrychus sinensis</name>
    <name type="common">four-eyed sleeper</name>
    <dbReference type="NCBI Taxonomy" id="86224"/>
    <lineage>
        <taxon>Eukaryota</taxon>
        <taxon>Metazoa</taxon>
        <taxon>Chordata</taxon>
        <taxon>Craniata</taxon>
        <taxon>Vertebrata</taxon>
        <taxon>Euteleostomi</taxon>
        <taxon>Actinopterygii</taxon>
        <taxon>Neopterygii</taxon>
        <taxon>Teleostei</taxon>
        <taxon>Neoteleostei</taxon>
        <taxon>Acanthomorphata</taxon>
        <taxon>Gobiaria</taxon>
        <taxon>Gobiiformes</taxon>
        <taxon>Eleotroidei</taxon>
        <taxon>Eleotridae</taxon>
        <taxon>Butinae</taxon>
        <taxon>Bostrychus</taxon>
    </lineage>
</organism>